<dbReference type="AlphaFoldDB" id="A0A8E2JZA6"/>
<name>A0A8E2JZA6_9PEZI</name>
<gene>
    <name evidence="3" type="ORF">AOQ84DRAFT_84039</name>
</gene>
<evidence type="ECO:0000313" key="4">
    <source>
        <dbReference type="Proteomes" id="UP000250140"/>
    </source>
</evidence>
<reference evidence="3 4" key="1">
    <citation type="journal article" date="2016" name="Nat. Commun.">
        <title>Ectomycorrhizal ecology is imprinted in the genome of the dominant symbiotic fungus Cenococcum geophilum.</title>
        <authorList>
            <consortium name="DOE Joint Genome Institute"/>
            <person name="Peter M."/>
            <person name="Kohler A."/>
            <person name="Ohm R.A."/>
            <person name="Kuo A."/>
            <person name="Krutzmann J."/>
            <person name="Morin E."/>
            <person name="Arend M."/>
            <person name="Barry K.W."/>
            <person name="Binder M."/>
            <person name="Choi C."/>
            <person name="Clum A."/>
            <person name="Copeland A."/>
            <person name="Grisel N."/>
            <person name="Haridas S."/>
            <person name="Kipfer T."/>
            <person name="LaButti K."/>
            <person name="Lindquist E."/>
            <person name="Lipzen A."/>
            <person name="Maire R."/>
            <person name="Meier B."/>
            <person name="Mihaltcheva S."/>
            <person name="Molinier V."/>
            <person name="Murat C."/>
            <person name="Poggeler S."/>
            <person name="Quandt C.A."/>
            <person name="Sperisen C."/>
            <person name="Tritt A."/>
            <person name="Tisserant E."/>
            <person name="Crous P.W."/>
            <person name="Henrissat B."/>
            <person name="Nehls U."/>
            <person name="Egli S."/>
            <person name="Spatafora J.W."/>
            <person name="Grigoriev I.V."/>
            <person name="Martin F.M."/>
        </authorList>
    </citation>
    <scope>NUCLEOTIDE SEQUENCE [LARGE SCALE GENOMIC DNA]</scope>
    <source>
        <strain evidence="3 4">CBS 207.34</strain>
    </source>
</reference>
<accession>A0A8E2JZA6</accession>
<keyword evidence="2" id="KW-0472">Membrane</keyword>
<dbReference type="Proteomes" id="UP000250140">
    <property type="component" value="Unassembled WGS sequence"/>
</dbReference>
<proteinExistence type="predicted"/>
<sequence>MVMVRHIDARPPPPASSYARHPVSWSCCPAEQGQGQGQGRGQCRARPGQNGVRLNQGRGEHKAVLEPSCAGWRRWALGVPAQGGFLLLHERGVRFLAGLIERCVGGGVVAVVLVLGWFWVVCALGILFLLRNGIAR</sequence>
<evidence type="ECO:0000256" key="2">
    <source>
        <dbReference type="SAM" id="Phobius"/>
    </source>
</evidence>
<evidence type="ECO:0000313" key="3">
    <source>
        <dbReference type="EMBL" id="OCL15269.1"/>
    </source>
</evidence>
<feature type="region of interest" description="Disordered" evidence="1">
    <location>
        <begin position="30"/>
        <end position="51"/>
    </location>
</feature>
<keyword evidence="2" id="KW-0812">Transmembrane</keyword>
<evidence type="ECO:0000256" key="1">
    <source>
        <dbReference type="SAM" id="MobiDB-lite"/>
    </source>
</evidence>
<dbReference type="EMBL" id="KV748468">
    <property type="protein sequence ID" value="OCL15269.1"/>
    <property type="molecule type" value="Genomic_DNA"/>
</dbReference>
<protein>
    <submittedName>
        <fullName evidence="3">Uncharacterized protein</fullName>
    </submittedName>
</protein>
<keyword evidence="2" id="KW-1133">Transmembrane helix</keyword>
<feature type="transmembrane region" description="Helical" evidence="2">
    <location>
        <begin position="104"/>
        <end position="130"/>
    </location>
</feature>
<keyword evidence="4" id="KW-1185">Reference proteome</keyword>
<organism evidence="3 4">
    <name type="scientific">Glonium stellatum</name>
    <dbReference type="NCBI Taxonomy" id="574774"/>
    <lineage>
        <taxon>Eukaryota</taxon>
        <taxon>Fungi</taxon>
        <taxon>Dikarya</taxon>
        <taxon>Ascomycota</taxon>
        <taxon>Pezizomycotina</taxon>
        <taxon>Dothideomycetes</taxon>
        <taxon>Pleosporomycetidae</taxon>
        <taxon>Gloniales</taxon>
        <taxon>Gloniaceae</taxon>
        <taxon>Glonium</taxon>
    </lineage>
</organism>